<gene>
    <name evidence="2" type="ORF">ARMOST_16548</name>
</gene>
<dbReference type="OrthoDB" id="2878399at2759"/>
<dbReference type="SUPFAM" id="SSF81383">
    <property type="entry name" value="F-box domain"/>
    <property type="match status" value="1"/>
</dbReference>
<dbReference type="AlphaFoldDB" id="A0A284RWJ3"/>
<accession>A0A284RWJ3</accession>
<keyword evidence="3" id="KW-1185">Reference proteome</keyword>
<evidence type="ECO:0000256" key="1">
    <source>
        <dbReference type="SAM" id="MobiDB-lite"/>
    </source>
</evidence>
<proteinExistence type="predicted"/>
<evidence type="ECO:0000313" key="2">
    <source>
        <dbReference type="EMBL" id="SJL13111.1"/>
    </source>
</evidence>
<name>A0A284RWJ3_ARMOS</name>
<protein>
    <recommendedName>
        <fullName evidence="4">F-box domain-containing protein</fullName>
    </recommendedName>
</protein>
<dbReference type="InterPro" id="IPR036047">
    <property type="entry name" value="F-box-like_dom_sf"/>
</dbReference>
<feature type="compositionally biased region" description="Acidic residues" evidence="1">
    <location>
        <begin position="409"/>
        <end position="425"/>
    </location>
</feature>
<evidence type="ECO:0000313" key="3">
    <source>
        <dbReference type="Proteomes" id="UP000219338"/>
    </source>
</evidence>
<dbReference type="Proteomes" id="UP000219338">
    <property type="component" value="Unassembled WGS sequence"/>
</dbReference>
<dbReference type="EMBL" id="FUEG01000019">
    <property type="protein sequence ID" value="SJL13111.1"/>
    <property type="molecule type" value="Genomic_DNA"/>
</dbReference>
<evidence type="ECO:0008006" key="4">
    <source>
        <dbReference type="Google" id="ProtNLM"/>
    </source>
</evidence>
<reference evidence="3" key="1">
    <citation type="journal article" date="2017" name="Nat. Ecol. Evol.">
        <title>Genome expansion and lineage-specific genetic innovations in the forest pathogenic fungi Armillaria.</title>
        <authorList>
            <person name="Sipos G."/>
            <person name="Prasanna A.N."/>
            <person name="Walter M.C."/>
            <person name="O'Connor E."/>
            <person name="Balint B."/>
            <person name="Krizsan K."/>
            <person name="Kiss B."/>
            <person name="Hess J."/>
            <person name="Varga T."/>
            <person name="Slot J."/>
            <person name="Riley R."/>
            <person name="Boka B."/>
            <person name="Rigling D."/>
            <person name="Barry K."/>
            <person name="Lee J."/>
            <person name="Mihaltcheva S."/>
            <person name="LaButti K."/>
            <person name="Lipzen A."/>
            <person name="Waldron R."/>
            <person name="Moloney N.M."/>
            <person name="Sperisen C."/>
            <person name="Kredics L."/>
            <person name="Vagvoelgyi C."/>
            <person name="Patrignani A."/>
            <person name="Fitzpatrick D."/>
            <person name="Nagy I."/>
            <person name="Doyle S."/>
            <person name="Anderson J.B."/>
            <person name="Grigoriev I.V."/>
            <person name="Gueldener U."/>
            <person name="Muensterkoetter M."/>
            <person name="Nagy L.G."/>
        </authorList>
    </citation>
    <scope>NUCLEOTIDE SEQUENCE [LARGE SCALE GENOMIC DNA]</scope>
    <source>
        <strain evidence="3">C18/9</strain>
    </source>
</reference>
<feature type="region of interest" description="Disordered" evidence="1">
    <location>
        <begin position="409"/>
        <end position="432"/>
    </location>
</feature>
<organism evidence="2 3">
    <name type="scientific">Armillaria ostoyae</name>
    <name type="common">Armillaria root rot fungus</name>
    <dbReference type="NCBI Taxonomy" id="47428"/>
    <lineage>
        <taxon>Eukaryota</taxon>
        <taxon>Fungi</taxon>
        <taxon>Dikarya</taxon>
        <taxon>Basidiomycota</taxon>
        <taxon>Agaricomycotina</taxon>
        <taxon>Agaricomycetes</taxon>
        <taxon>Agaricomycetidae</taxon>
        <taxon>Agaricales</taxon>
        <taxon>Marasmiineae</taxon>
        <taxon>Physalacriaceae</taxon>
        <taxon>Armillaria</taxon>
    </lineage>
</organism>
<sequence>MFPFILLTYKDNLSKDHIAALPQELVDIIVDNLEGDIPTLKSCSLVCRKLSSRCPALLFKRCRLHSGNECNTLLGFSESTLRCIKTLCIPSFFTSSSLEVLNHPSFHRLVASLGPLELEVHSDLLSWSQLNESARKTLSDHPFRRIYIESSSFQSIGDICSLLRSSHHLERLILPTLKIGETLVPQWAQIGPSVSHLTVTSGEERQKLFQSILATSCPISVNNLRVLDVNISHAEDLGPLREVLAMTEVLQELKVSHEFLKSKAELLPATDLNLASVESLTVKMSDYQELECPVVYPALFRWWCEVWANTRATSIDELVIRATLDRYADTPEFDTTLWSQIARTLSSPPWVTLSTLTIVIYTPHELFADSVFSPYIEGIEDIMAALTETQSVEVAVSLEYPEPDYEFEYDGDDPVEGGEDSDEENLNIGYPF</sequence>